<keyword evidence="3 8" id="KW-0813">Transport</keyword>
<evidence type="ECO:0000256" key="2">
    <source>
        <dbReference type="ARBA" id="ARBA00010992"/>
    </source>
</evidence>
<evidence type="ECO:0000256" key="7">
    <source>
        <dbReference type="SAM" id="Phobius"/>
    </source>
</evidence>
<keyword evidence="5 7" id="KW-1133">Transmembrane helix</keyword>
<feature type="transmembrane region" description="Helical" evidence="7">
    <location>
        <begin position="274"/>
        <end position="300"/>
    </location>
</feature>
<dbReference type="AlphaFoldDB" id="A0A2P5EJ57"/>
<dbReference type="Pfam" id="PF00083">
    <property type="entry name" value="Sugar_tr"/>
    <property type="match status" value="2"/>
</dbReference>
<dbReference type="InterPro" id="IPR036259">
    <property type="entry name" value="MFS_trans_sf"/>
</dbReference>
<proteinExistence type="inferred from homology"/>
<keyword evidence="6 7" id="KW-0472">Membrane</keyword>
<name>A0A2P5EJ57_TREOI</name>
<evidence type="ECO:0000313" key="9">
    <source>
        <dbReference type="Proteomes" id="UP000237000"/>
    </source>
</evidence>
<dbReference type="PANTHER" id="PTHR48021">
    <property type="match status" value="1"/>
</dbReference>
<reference evidence="9" key="1">
    <citation type="submission" date="2016-06" db="EMBL/GenBank/DDBJ databases">
        <title>Parallel loss of symbiosis genes in relatives of nitrogen-fixing non-legume Parasponia.</title>
        <authorList>
            <person name="Van Velzen R."/>
            <person name="Holmer R."/>
            <person name="Bu F."/>
            <person name="Rutten L."/>
            <person name="Van Zeijl A."/>
            <person name="Liu W."/>
            <person name="Santuari L."/>
            <person name="Cao Q."/>
            <person name="Sharma T."/>
            <person name="Shen D."/>
            <person name="Roswanjaya Y."/>
            <person name="Wardhani T."/>
            <person name="Kalhor M.S."/>
            <person name="Jansen J."/>
            <person name="Van den Hoogen J."/>
            <person name="Gungor B."/>
            <person name="Hartog M."/>
            <person name="Hontelez J."/>
            <person name="Verver J."/>
            <person name="Yang W.-C."/>
            <person name="Schijlen E."/>
            <person name="Repin R."/>
            <person name="Schilthuizen M."/>
            <person name="Schranz E."/>
            <person name="Heidstra R."/>
            <person name="Miyata K."/>
            <person name="Fedorova E."/>
            <person name="Kohlen W."/>
            <person name="Bisseling T."/>
            <person name="Smit S."/>
            <person name="Geurts R."/>
        </authorList>
    </citation>
    <scope>NUCLEOTIDE SEQUENCE [LARGE SCALE GENOMIC DNA]</scope>
    <source>
        <strain evidence="9">cv. RG33-2</strain>
    </source>
</reference>
<evidence type="ECO:0000313" key="8">
    <source>
        <dbReference type="EMBL" id="PON85523.1"/>
    </source>
</evidence>
<dbReference type="InParanoid" id="A0A2P5EJ57"/>
<evidence type="ECO:0000256" key="6">
    <source>
        <dbReference type="ARBA" id="ARBA00023136"/>
    </source>
</evidence>
<keyword evidence="4 7" id="KW-0812">Transmembrane</keyword>
<comment type="caution">
    <text evidence="8">The sequence shown here is derived from an EMBL/GenBank/DDBJ whole genome shotgun (WGS) entry which is preliminary data.</text>
</comment>
<organism evidence="8 9">
    <name type="scientific">Trema orientale</name>
    <name type="common">Charcoal tree</name>
    <name type="synonym">Celtis orientalis</name>
    <dbReference type="NCBI Taxonomy" id="63057"/>
    <lineage>
        <taxon>Eukaryota</taxon>
        <taxon>Viridiplantae</taxon>
        <taxon>Streptophyta</taxon>
        <taxon>Embryophyta</taxon>
        <taxon>Tracheophyta</taxon>
        <taxon>Spermatophyta</taxon>
        <taxon>Magnoliopsida</taxon>
        <taxon>eudicotyledons</taxon>
        <taxon>Gunneridae</taxon>
        <taxon>Pentapetalae</taxon>
        <taxon>rosids</taxon>
        <taxon>fabids</taxon>
        <taxon>Rosales</taxon>
        <taxon>Cannabaceae</taxon>
        <taxon>Trema</taxon>
    </lineage>
</organism>
<dbReference type="Proteomes" id="UP000237000">
    <property type="component" value="Unassembled WGS sequence"/>
</dbReference>
<dbReference type="Gene3D" id="1.20.1250.20">
    <property type="entry name" value="MFS general substrate transporter like domains"/>
    <property type="match status" value="2"/>
</dbReference>
<evidence type="ECO:0000256" key="1">
    <source>
        <dbReference type="ARBA" id="ARBA00004370"/>
    </source>
</evidence>
<evidence type="ECO:0000256" key="5">
    <source>
        <dbReference type="ARBA" id="ARBA00022989"/>
    </source>
</evidence>
<evidence type="ECO:0000256" key="3">
    <source>
        <dbReference type="ARBA" id="ARBA00022597"/>
    </source>
</evidence>
<dbReference type="EMBL" id="JXTC01000146">
    <property type="protein sequence ID" value="PON85523.1"/>
    <property type="molecule type" value="Genomic_DNA"/>
</dbReference>
<dbReference type="SUPFAM" id="SSF103473">
    <property type="entry name" value="MFS general substrate transporter"/>
    <property type="match status" value="1"/>
</dbReference>
<feature type="transmembrane region" description="Helical" evidence="7">
    <location>
        <begin position="75"/>
        <end position="99"/>
    </location>
</feature>
<keyword evidence="3 8" id="KW-0762">Sugar transport</keyword>
<protein>
    <submittedName>
        <fullName evidence="8">Major facilitator, sugar transporter-like</fullName>
    </submittedName>
</protein>
<sequence>MEERLLARSTVEEAKQKEDESCQGNGFSSATPVVVLSTVVALCGSLSVGCTTGYSSPTKSGIMEDLDLSVADTMWFSQILSAAGWFVIAFGKVLSSFFITRNCDSFTLTNAWSLDVGRLLLGFAFGLLAYLVPVYIAKISPKSIRGRFTSSKPGNAVSWRLLALIGKLFVAKIGKHNELETILQSPRGKNADISEEAAEIIGGVGLMVLQQFGGNGVIVYYSGSIFTHAGFPKGVGIISMAIVQLPAVALSVLVSDKLGRQPLLMELHYLHQLTPILVCIGIQGFSIAYVMGMAGLPWVIMAEVHYKTSYSYQSFVE</sequence>
<feature type="transmembrane region" description="Helical" evidence="7">
    <location>
        <begin position="234"/>
        <end position="254"/>
    </location>
</feature>
<dbReference type="InterPro" id="IPR005828">
    <property type="entry name" value="MFS_sugar_transport-like"/>
</dbReference>
<dbReference type="PANTHER" id="PTHR48021:SF25">
    <property type="entry name" value="SUGAR TRANSPORTER ERD6-LIKE 5"/>
    <property type="match status" value="1"/>
</dbReference>
<gene>
    <name evidence="8" type="ORF">TorRG33x02_186720</name>
</gene>
<feature type="transmembrane region" description="Helical" evidence="7">
    <location>
        <begin position="119"/>
        <end position="137"/>
    </location>
</feature>
<comment type="similarity">
    <text evidence="2">Belongs to the major facilitator superfamily. Sugar transporter (TC 2.A.1.1) family.</text>
</comment>
<feature type="transmembrane region" description="Helical" evidence="7">
    <location>
        <begin position="33"/>
        <end position="54"/>
    </location>
</feature>
<dbReference type="InterPro" id="IPR050549">
    <property type="entry name" value="MFS_Trehalose_Transporter"/>
</dbReference>
<accession>A0A2P5EJ57</accession>
<dbReference type="GO" id="GO:0016020">
    <property type="term" value="C:membrane"/>
    <property type="evidence" value="ECO:0007669"/>
    <property type="project" value="UniProtKB-SubCell"/>
</dbReference>
<comment type="subcellular location">
    <subcellularLocation>
        <location evidence="1">Membrane</location>
    </subcellularLocation>
</comment>
<dbReference type="GO" id="GO:0022857">
    <property type="term" value="F:transmembrane transporter activity"/>
    <property type="evidence" value="ECO:0007669"/>
    <property type="project" value="InterPro"/>
</dbReference>
<keyword evidence="9" id="KW-1185">Reference proteome</keyword>
<evidence type="ECO:0000256" key="4">
    <source>
        <dbReference type="ARBA" id="ARBA00022692"/>
    </source>
</evidence>